<reference evidence="4 5" key="1">
    <citation type="submission" date="2016-10" db="EMBL/GenBank/DDBJ databases">
        <authorList>
            <person name="de Groot N.N."/>
        </authorList>
    </citation>
    <scope>NUCLEOTIDE SEQUENCE [LARGE SCALE GENOMIC DNA]</scope>
    <source>
        <strain evidence="4 5">Nl18</strain>
    </source>
</reference>
<evidence type="ECO:0000313" key="5">
    <source>
        <dbReference type="Proteomes" id="UP000183898"/>
    </source>
</evidence>
<evidence type="ECO:0000259" key="3">
    <source>
        <dbReference type="Pfam" id="PF13699"/>
    </source>
</evidence>
<dbReference type="Proteomes" id="UP000183898">
    <property type="component" value="Unassembled WGS sequence"/>
</dbReference>
<feature type="coiled-coil region" evidence="1">
    <location>
        <begin position="523"/>
        <end position="580"/>
    </location>
</feature>
<evidence type="ECO:0000313" key="4">
    <source>
        <dbReference type="EMBL" id="SEO03542.1"/>
    </source>
</evidence>
<feature type="region of interest" description="Disordered" evidence="2">
    <location>
        <begin position="801"/>
        <end position="850"/>
    </location>
</feature>
<proteinExistence type="predicted"/>
<dbReference type="Pfam" id="PF13699">
    <property type="entry name" value="eCIS_core"/>
    <property type="match status" value="1"/>
</dbReference>
<evidence type="ECO:0000256" key="2">
    <source>
        <dbReference type="SAM" id="MobiDB-lite"/>
    </source>
</evidence>
<dbReference type="AlphaFoldDB" id="A0A1H8LEB7"/>
<gene>
    <name evidence="4" type="ORF">SAMN05216404_11078</name>
</gene>
<organism evidence="4 5">
    <name type="scientific">Nitrosospira multiformis</name>
    <dbReference type="NCBI Taxonomy" id="1231"/>
    <lineage>
        <taxon>Bacteria</taxon>
        <taxon>Pseudomonadati</taxon>
        <taxon>Pseudomonadota</taxon>
        <taxon>Betaproteobacteria</taxon>
        <taxon>Nitrosomonadales</taxon>
        <taxon>Nitrosomonadaceae</taxon>
        <taxon>Nitrosospira</taxon>
    </lineage>
</organism>
<dbReference type="InterPro" id="IPR025295">
    <property type="entry name" value="eCIS_core_dom"/>
</dbReference>
<feature type="compositionally biased region" description="Basic residues" evidence="2">
    <location>
        <begin position="207"/>
        <end position="221"/>
    </location>
</feature>
<dbReference type="EMBL" id="FOCT01000010">
    <property type="protein sequence ID" value="SEO03542.1"/>
    <property type="molecule type" value="Genomic_DNA"/>
</dbReference>
<evidence type="ECO:0000256" key="1">
    <source>
        <dbReference type="SAM" id="Coils"/>
    </source>
</evidence>
<feature type="region of interest" description="Disordered" evidence="2">
    <location>
        <begin position="197"/>
        <end position="221"/>
    </location>
</feature>
<sequence length="1100" mass="120806">MSAITATFQPPRTLATSQSSSARGLLQRKCTCGSPTSSLTGKCGECQNKGRLQAKLTIGASDDPLEQEADRIADQVMAAPVHSTINNLPLRIQCFPEHASEGASTTPASVNQTLTSPGRPLEPTLRQDMEQRFGHDFSSVRVHSSATAEQSTREVNAKAYTVGPNIVFGANQFAPGTHEGRRLIAHELTHVMQQGGMDGGQASNRSIQRKPVARHKVTGSARKKTVVAIHAQPHQPYGAKAYLVGEPEPIPITLRENNLDEGTYWYAKRDKPETAGLVEYKREDGENQDLKGFRWLYPPGTTAAERVVVKIQVGEFNQDAFAKAQFNAVPERIKSRFVKRGGRRLMTAGEFLGFSNFAQRLLDRGVKDEELILFQESSAGVFDPRRHFDWALDWPQAVDEVLGARAALEKQAEENTELFQAFGGSIPDIPEKAYQLYRMSQLMPQYRPAAEQAIEEVGITIEKLEALRDAMMGVFDTRLRLETNKALDWLKGGLLLTRERYVQGQGAPQKIAALRAAAESTEIRSLKAGMEQADRDREAASRAYAAIAIESAYLPRAEALKNAAKTMESASDAYNKARQNYLNGLQDVSGLPVASWRGFNINQFFFGKSAERSKNLLHAYIEQTLRDLTRARRELSKDRRTIYKADIMVQWTKHVLGVKPGSTMEKFIDDRVDEYKSAPWWERLLDILSLALVFVPGGALIAAARLGVNYALTIKTINEEALSETLFRVGMKQEGGSAATVALSLAGTATDIGDVPKALKGGSAVLDTASQAERTLAKGTYSATATTTGAKAESRLVKETGELPASPHRVETAQPHGEPAFTEPLPRQIEPESGAARDSSIETSSHLESRKLTQQQIANETKFIEDNPHLVQEGPPRSIKIGEHEWIESPNGDWCRHSNGSTCVPKLRVGRGPKLTPENVDQIIADLKAKRKVSREEEARLRAVAELKGGIWNLRAEVGKAGNPTLRGEVGHLLLGEDLPYAKIIDSAPRIDPTTGLATEVKSIKTHQLFSFQKEGSFAATLKAEARELSRFRTTQSGGATVIIAAPNAERVLVIGVPPRTLDSAARRPLTAQWRAEAVEAIAYALRLKPPVRIVFRTIR</sequence>
<feature type="region of interest" description="Disordered" evidence="2">
    <location>
        <begin position="1"/>
        <end position="20"/>
    </location>
</feature>
<dbReference type="Gene3D" id="3.40.1350.110">
    <property type="match status" value="1"/>
</dbReference>
<feature type="domain" description="eCIS core" evidence="3">
    <location>
        <begin position="120"/>
        <end position="196"/>
    </location>
</feature>
<name>A0A1H8LEB7_9PROT</name>
<keyword evidence="1" id="KW-0175">Coiled coil</keyword>
<accession>A0A1H8LEB7</accession>
<protein>
    <recommendedName>
        <fullName evidence="3">eCIS core domain-containing protein</fullName>
    </recommendedName>
</protein>